<reference evidence="1" key="2">
    <citation type="submission" date="2021-08" db="EMBL/GenBank/DDBJ databases">
        <authorList>
            <person name="Eriksson T."/>
        </authorList>
    </citation>
    <scope>NUCLEOTIDE SEQUENCE</scope>
    <source>
        <strain evidence="1">Stoneville</strain>
        <tissue evidence="1">Whole head</tissue>
    </source>
</reference>
<dbReference type="InterPro" id="IPR026728">
    <property type="entry name" value="BLTP3A/B"/>
</dbReference>
<dbReference type="Proteomes" id="UP000719412">
    <property type="component" value="Unassembled WGS sequence"/>
</dbReference>
<protein>
    <submittedName>
        <fullName evidence="1">Uncharacterized protein</fullName>
    </submittedName>
</protein>
<proteinExistence type="predicted"/>
<gene>
    <name evidence="1" type="ORF">GEV33_005484</name>
</gene>
<accession>A0A8J6HMV3</accession>
<name>A0A8J6HMV3_TENMO</name>
<sequence>MSLPRDASIVHAEFIYYYYPNDIPFPLPPPKFYVHLNPVQIVFDVDSCLWLNSFGLNLYQSLMSSKQESTPSNYTYIDVKVEAILPRVTFESVMDYPNQRDRPKSLCFQVTRVTVTNVRSLEQSSRADLAKCVDSFHMGSLFFGSDFPSQPSDFYVVTQKFLDHISTGDNIRNVPNQLNVSSLETLVEQLSRELLWTEAKDVWCVSLDPVWGDFLGARAVGTAKPVPFLDAVPVTVWLHTHLDPNSTIKVEKTVTNADIHALAHISNLVSVQLNHYQYLFLLRLAEDVSEMVTVLSVDSSRILKVESSGSIAVGALLPQLEVTFVMPSQCPGKESSGGDVESFVPDSSSIADDAVVGVGSTGTVWQTSTLSMTQQDGFKKTMANGAGTQLELSPSYSMDFPQGSPEIKSMAKSANPQTFQNMNLQNNLNAGFSSMKKGFSNWMSSLDSALKPSPDDASDTASIRSDASSDSENYVMISMETSDPAISDLMFSVKEFSQEATAPVEMASEVMEDESTITTTSDHSLTSSCRRKDLISVSTFKMNKVEFLQQSMGYSSSIKIQVGNINCEDCSSIPWDEFQFE</sequence>
<dbReference type="PANTHER" id="PTHR22774:SF11">
    <property type="entry name" value="CHOREIN N-TERMINAL DOMAIN-CONTAINING PROTEIN"/>
    <property type="match status" value="1"/>
</dbReference>
<dbReference type="Pfam" id="PF24917">
    <property type="entry name" value="BLTP3A_B"/>
    <property type="match status" value="2"/>
</dbReference>
<comment type="caution">
    <text evidence="1">The sequence shown here is derived from an EMBL/GenBank/DDBJ whole genome shotgun (WGS) entry which is preliminary data.</text>
</comment>
<dbReference type="EMBL" id="JABDTM020019777">
    <property type="protein sequence ID" value="KAH0817307.1"/>
    <property type="molecule type" value="Genomic_DNA"/>
</dbReference>
<dbReference type="PANTHER" id="PTHR22774">
    <property type="entry name" value="CHOREIN N-TERMINAL DOMAIN-CONTAINING PROTEIN"/>
    <property type="match status" value="1"/>
</dbReference>
<reference evidence="1" key="1">
    <citation type="journal article" date="2020" name="J Insects Food Feed">
        <title>The yellow mealworm (Tenebrio molitor) genome: a resource for the emerging insects as food and feed industry.</title>
        <authorList>
            <person name="Eriksson T."/>
            <person name="Andere A."/>
            <person name="Kelstrup H."/>
            <person name="Emery V."/>
            <person name="Picard C."/>
        </authorList>
    </citation>
    <scope>NUCLEOTIDE SEQUENCE</scope>
    <source>
        <strain evidence="1">Stoneville</strain>
        <tissue evidence="1">Whole head</tissue>
    </source>
</reference>
<organism evidence="1 2">
    <name type="scientific">Tenebrio molitor</name>
    <name type="common">Yellow mealworm beetle</name>
    <dbReference type="NCBI Taxonomy" id="7067"/>
    <lineage>
        <taxon>Eukaryota</taxon>
        <taxon>Metazoa</taxon>
        <taxon>Ecdysozoa</taxon>
        <taxon>Arthropoda</taxon>
        <taxon>Hexapoda</taxon>
        <taxon>Insecta</taxon>
        <taxon>Pterygota</taxon>
        <taxon>Neoptera</taxon>
        <taxon>Endopterygota</taxon>
        <taxon>Coleoptera</taxon>
        <taxon>Polyphaga</taxon>
        <taxon>Cucujiformia</taxon>
        <taxon>Tenebrionidae</taxon>
        <taxon>Tenebrio</taxon>
    </lineage>
</organism>
<keyword evidence="2" id="KW-1185">Reference proteome</keyword>
<evidence type="ECO:0000313" key="2">
    <source>
        <dbReference type="Proteomes" id="UP000719412"/>
    </source>
</evidence>
<evidence type="ECO:0000313" key="1">
    <source>
        <dbReference type="EMBL" id="KAH0817307.1"/>
    </source>
</evidence>
<dbReference type="AlphaFoldDB" id="A0A8J6HMV3"/>